<sequence length="80" mass="8931">EFVKRNNDPRPEAAEARAVEEVLPQPAGQNNAKQIAMSVSRPEDFVIPSCFGDIYTGPTLSTWDYFQDSFVISGGRMDKH</sequence>
<feature type="compositionally biased region" description="Basic and acidic residues" evidence="1">
    <location>
        <begin position="1"/>
        <end position="20"/>
    </location>
</feature>
<gene>
    <name evidence="2" type="ORF">L195_g063515</name>
</gene>
<proteinExistence type="predicted"/>
<evidence type="ECO:0000313" key="2">
    <source>
        <dbReference type="EMBL" id="PNX67433.1"/>
    </source>
</evidence>
<evidence type="ECO:0000313" key="3">
    <source>
        <dbReference type="Proteomes" id="UP000236291"/>
    </source>
</evidence>
<feature type="non-terminal residue" evidence="2">
    <location>
        <position position="1"/>
    </location>
</feature>
<accession>A0A2K3KMG7</accession>
<reference evidence="2 3" key="2">
    <citation type="journal article" date="2017" name="Front. Plant Sci.">
        <title>Gene Classification and Mining of Molecular Markers Useful in Red Clover (Trifolium pratense) Breeding.</title>
        <authorList>
            <person name="Istvanek J."/>
            <person name="Dluhosova J."/>
            <person name="Dluhos P."/>
            <person name="Patkova L."/>
            <person name="Nedelnik J."/>
            <person name="Repkova J."/>
        </authorList>
    </citation>
    <scope>NUCLEOTIDE SEQUENCE [LARGE SCALE GENOMIC DNA]</scope>
    <source>
        <strain evidence="3">cv. Tatra</strain>
        <tissue evidence="2">Young leaves</tissue>
    </source>
</reference>
<reference evidence="2 3" key="1">
    <citation type="journal article" date="2014" name="Am. J. Bot.">
        <title>Genome assembly and annotation for red clover (Trifolium pratense; Fabaceae).</title>
        <authorList>
            <person name="Istvanek J."/>
            <person name="Jaros M."/>
            <person name="Krenek A."/>
            <person name="Repkova J."/>
        </authorList>
    </citation>
    <scope>NUCLEOTIDE SEQUENCE [LARGE SCALE GENOMIC DNA]</scope>
    <source>
        <strain evidence="3">cv. Tatra</strain>
        <tissue evidence="2">Young leaves</tissue>
    </source>
</reference>
<dbReference type="AlphaFoldDB" id="A0A2K3KMG7"/>
<protein>
    <submittedName>
        <fullName evidence="2">Uncharacterized protein</fullName>
    </submittedName>
</protein>
<dbReference type="EMBL" id="ASHM01209258">
    <property type="protein sequence ID" value="PNX67433.1"/>
    <property type="molecule type" value="Genomic_DNA"/>
</dbReference>
<name>A0A2K3KMG7_TRIPR</name>
<organism evidence="2 3">
    <name type="scientific">Trifolium pratense</name>
    <name type="common">Red clover</name>
    <dbReference type="NCBI Taxonomy" id="57577"/>
    <lineage>
        <taxon>Eukaryota</taxon>
        <taxon>Viridiplantae</taxon>
        <taxon>Streptophyta</taxon>
        <taxon>Embryophyta</taxon>
        <taxon>Tracheophyta</taxon>
        <taxon>Spermatophyta</taxon>
        <taxon>Magnoliopsida</taxon>
        <taxon>eudicotyledons</taxon>
        <taxon>Gunneridae</taxon>
        <taxon>Pentapetalae</taxon>
        <taxon>rosids</taxon>
        <taxon>fabids</taxon>
        <taxon>Fabales</taxon>
        <taxon>Fabaceae</taxon>
        <taxon>Papilionoideae</taxon>
        <taxon>50 kb inversion clade</taxon>
        <taxon>NPAAA clade</taxon>
        <taxon>Hologalegina</taxon>
        <taxon>IRL clade</taxon>
        <taxon>Trifolieae</taxon>
        <taxon>Trifolium</taxon>
    </lineage>
</organism>
<comment type="caution">
    <text evidence="2">The sequence shown here is derived from an EMBL/GenBank/DDBJ whole genome shotgun (WGS) entry which is preliminary data.</text>
</comment>
<feature type="non-terminal residue" evidence="2">
    <location>
        <position position="80"/>
    </location>
</feature>
<dbReference type="Proteomes" id="UP000236291">
    <property type="component" value="Unassembled WGS sequence"/>
</dbReference>
<evidence type="ECO:0000256" key="1">
    <source>
        <dbReference type="SAM" id="MobiDB-lite"/>
    </source>
</evidence>
<feature type="region of interest" description="Disordered" evidence="1">
    <location>
        <begin position="1"/>
        <end position="31"/>
    </location>
</feature>